<organism evidence="4 5">
    <name type="scientific">Candidatus Jorgensenbacteria bacterium CG23_combo_of_CG06-09_8_20_14_all_54_14</name>
    <dbReference type="NCBI Taxonomy" id="1974595"/>
    <lineage>
        <taxon>Bacteria</taxon>
        <taxon>Candidatus Joergenseniibacteriota</taxon>
    </lineage>
</organism>
<name>A0A2G9ZAE4_9BACT</name>
<proteinExistence type="predicted"/>
<evidence type="ECO:0000256" key="2">
    <source>
        <dbReference type="ARBA" id="ARBA00022801"/>
    </source>
</evidence>
<dbReference type="AlphaFoldDB" id="A0A2G9ZAE4"/>
<comment type="caution">
    <text evidence="4">The sequence shown here is derived from an EMBL/GenBank/DDBJ whole genome shotgun (WGS) entry which is preliminary data.</text>
</comment>
<evidence type="ECO:0000256" key="1">
    <source>
        <dbReference type="ARBA" id="ARBA00022555"/>
    </source>
</evidence>
<dbReference type="Gene3D" id="3.40.50.1470">
    <property type="entry name" value="Peptidyl-tRNA hydrolase"/>
    <property type="match status" value="1"/>
</dbReference>
<evidence type="ECO:0000313" key="4">
    <source>
        <dbReference type="EMBL" id="PIP30159.1"/>
    </source>
</evidence>
<evidence type="ECO:0000313" key="5">
    <source>
        <dbReference type="Proteomes" id="UP000228812"/>
    </source>
</evidence>
<keyword evidence="2" id="KW-0378">Hydrolase</keyword>
<dbReference type="PANTHER" id="PTHR17224:SF1">
    <property type="entry name" value="PEPTIDYL-TRNA HYDROLASE"/>
    <property type="match status" value="1"/>
</dbReference>
<dbReference type="EMBL" id="PCRZ01000003">
    <property type="protein sequence ID" value="PIP30159.1"/>
    <property type="molecule type" value="Genomic_DNA"/>
</dbReference>
<gene>
    <name evidence="4" type="ORF">COX26_00175</name>
</gene>
<protein>
    <recommendedName>
        <fullName evidence="6">Aminoacyl-tRNA hydrolase</fullName>
    </recommendedName>
</protein>
<dbReference type="PANTHER" id="PTHR17224">
    <property type="entry name" value="PEPTIDYL-TRNA HYDROLASE"/>
    <property type="match status" value="1"/>
</dbReference>
<dbReference type="Pfam" id="PF01195">
    <property type="entry name" value="Pept_tRNA_hydro"/>
    <property type="match status" value="1"/>
</dbReference>
<evidence type="ECO:0000256" key="3">
    <source>
        <dbReference type="ARBA" id="ARBA00022884"/>
    </source>
</evidence>
<keyword evidence="3" id="KW-0694">RNA-binding</keyword>
<keyword evidence="1" id="KW-0820">tRNA-binding</keyword>
<dbReference type="NCBIfam" id="TIGR00447">
    <property type="entry name" value="pth"/>
    <property type="match status" value="1"/>
</dbReference>
<dbReference type="SUPFAM" id="SSF53178">
    <property type="entry name" value="Peptidyl-tRNA hydrolase-like"/>
    <property type="match status" value="1"/>
</dbReference>
<dbReference type="CDD" id="cd00462">
    <property type="entry name" value="PTH"/>
    <property type="match status" value="1"/>
</dbReference>
<evidence type="ECO:0008006" key="6">
    <source>
        <dbReference type="Google" id="ProtNLM"/>
    </source>
</evidence>
<dbReference type="GO" id="GO:0004045">
    <property type="term" value="F:peptidyl-tRNA hydrolase activity"/>
    <property type="evidence" value="ECO:0007669"/>
    <property type="project" value="InterPro"/>
</dbReference>
<reference evidence="4 5" key="1">
    <citation type="submission" date="2017-09" db="EMBL/GenBank/DDBJ databases">
        <title>Depth-based differentiation of microbial function through sediment-hosted aquifers and enrichment of novel symbionts in the deep terrestrial subsurface.</title>
        <authorList>
            <person name="Probst A.J."/>
            <person name="Ladd B."/>
            <person name="Jarett J.K."/>
            <person name="Geller-Mcgrath D.E."/>
            <person name="Sieber C.M."/>
            <person name="Emerson J.B."/>
            <person name="Anantharaman K."/>
            <person name="Thomas B.C."/>
            <person name="Malmstrom R."/>
            <person name="Stieglmeier M."/>
            <person name="Klingl A."/>
            <person name="Woyke T."/>
            <person name="Ryan C.M."/>
            <person name="Banfield J.F."/>
        </authorList>
    </citation>
    <scope>NUCLEOTIDE SEQUENCE [LARGE SCALE GENOMIC DNA]</scope>
    <source>
        <strain evidence="4">CG23_combo_of_CG06-09_8_20_14_all_54_14</strain>
    </source>
</reference>
<dbReference type="GO" id="GO:0000049">
    <property type="term" value="F:tRNA binding"/>
    <property type="evidence" value="ECO:0007669"/>
    <property type="project" value="UniProtKB-KW"/>
</dbReference>
<dbReference type="Proteomes" id="UP000228812">
    <property type="component" value="Unassembled WGS sequence"/>
</dbReference>
<dbReference type="InterPro" id="IPR001328">
    <property type="entry name" value="Pept_tRNA_hydro"/>
</dbReference>
<accession>A0A2G9ZAE4</accession>
<sequence>MLPKMRTEFKWSRIKVAAGLGNPGAAYRHTHHNAGMEVLRALASFAVAPARRAGNAPLSVFTAPPRKQFSFLRSGMHAFVAPTTFMNESGGAVAEALRYLHAKKPEEFLLIHDDADLPLGTFRLEFGRGSAGHHGVQSVITSLGTKDFWRLRIGVRPKALGTIKETLRPNAYRLKPRMKAGLPAETRRVKAGDFILRRMTASEREIIKKTAEAIIQLFSTTGTKHP</sequence>
<dbReference type="InterPro" id="IPR036416">
    <property type="entry name" value="Pept_tRNA_hydro_sf"/>
</dbReference>